<dbReference type="KEGG" id="bav:BAV1465"/>
<proteinExistence type="predicted"/>
<dbReference type="NCBIfam" id="TIGR01560">
    <property type="entry name" value="put_DNA_pack"/>
    <property type="match status" value="1"/>
</dbReference>
<dbReference type="STRING" id="360910.BAV1465"/>
<dbReference type="Pfam" id="PF05135">
    <property type="entry name" value="Phage_connect_1"/>
    <property type="match status" value="1"/>
</dbReference>
<protein>
    <submittedName>
        <fullName evidence="1">Phage protein</fullName>
    </submittedName>
</protein>
<dbReference type="eggNOG" id="ENOG5032T3A">
    <property type="taxonomic scope" value="Bacteria"/>
</dbReference>
<organism evidence="1 2">
    <name type="scientific">Bordetella avium (strain 197N)</name>
    <dbReference type="NCBI Taxonomy" id="360910"/>
    <lineage>
        <taxon>Bacteria</taxon>
        <taxon>Pseudomonadati</taxon>
        <taxon>Pseudomonadota</taxon>
        <taxon>Betaproteobacteria</taxon>
        <taxon>Burkholderiales</taxon>
        <taxon>Alcaligenaceae</taxon>
        <taxon>Bordetella</taxon>
    </lineage>
</organism>
<dbReference type="Proteomes" id="UP000001977">
    <property type="component" value="Chromosome"/>
</dbReference>
<dbReference type="AlphaFoldDB" id="Q2L2A8"/>
<dbReference type="InterPro" id="IPR021146">
    <property type="entry name" value="Phage_gp6-like_head-tail"/>
</dbReference>
<evidence type="ECO:0000313" key="1">
    <source>
        <dbReference type="EMBL" id="CAJ49077.1"/>
    </source>
</evidence>
<reference evidence="1 2" key="1">
    <citation type="journal article" date="2006" name="J. Bacteriol.">
        <title>Comparison of the genome sequence of the poultry pathogen Bordetella avium with those of B. bronchiseptica, B. pertussis, and B. parapertussis reveals extensive diversity in surface structures associated with host interaction.</title>
        <authorList>
            <person name="Sebaihia M."/>
            <person name="Preston A."/>
            <person name="Maskell D.J."/>
            <person name="Kuzmiak H."/>
            <person name="Connell T.D."/>
            <person name="King N.D."/>
            <person name="Orndorff P.E."/>
            <person name="Miyamoto D.M."/>
            <person name="Thomson N.R."/>
            <person name="Harris D."/>
            <person name="Goble A."/>
            <person name="Lord A."/>
            <person name="Murphy L."/>
            <person name="Quail M.A."/>
            <person name="Rutter S."/>
            <person name="Squares R."/>
            <person name="Squares S."/>
            <person name="Woodward J."/>
            <person name="Parkhill J."/>
            <person name="Temple L.M."/>
        </authorList>
    </citation>
    <scope>NUCLEOTIDE SEQUENCE [LARGE SCALE GENOMIC DNA]</scope>
    <source>
        <strain evidence="1 2">197N</strain>
    </source>
</reference>
<keyword evidence="2" id="KW-1185">Reference proteome</keyword>
<dbReference type="HOGENOM" id="CLU_085951_3_2_4"/>
<feature type="non-terminal residue" evidence="1">
    <location>
        <position position="1"/>
    </location>
</feature>
<dbReference type="CDD" id="cd08054">
    <property type="entry name" value="gp6"/>
    <property type="match status" value="1"/>
</dbReference>
<dbReference type="EMBL" id="AM167904">
    <property type="protein sequence ID" value="CAJ49077.1"/>
    <property type="molecule type" value="Genomic_DNA"/>
</dbReference>
<gene>
    <name evidence="1" type="ordered locus">BAV1465</name>
</gene>
<dbReference type="Gene3D" id="1.10.3230.30">
    <property type="entry name" value="Phage gp6-like head-tail connector protein"/>
    <property type="match status" value="1"/>
</dbReference>
<name>Q2L2A8_BORA1</name>
<sequence length="116" mass="12980">VGQVTGLYSDMLELSDIRNHLNIDPEDADDSVLLRFSGAAVRSFEHKTGRKLFRGADDVPNPVPPNAVLLDHDIELALLLLIGHWHANREATSDVVLANIPQGFEELANPYRWWPD</sequence>
<evidence type="ECO:0000313" key="2">
    <source>
        <dbReference type="Proteomes" id="UP000001977"/>
    </source>
</evidence>
<dbReference type="InterPro" id="IPR006450">
    <property type="entry name" value="Phage_HK97_gp6-like"/>
</dbReference>
<accession>Q2L2A8</accession>